<dbReference type="InterPro" id="IPR051087">
    <property type="entry name" value="Mitochondrial_ACSM"/>
</dbReference>
<dbReference type="InterPro" id="IPR042099">
    <property type="entry name" value="ANL_N_sf"/>
</dbReference>
<dbReference type="InterPro" id="IPR000873">
    <property type="entry name" value="AMP-dep_synth/lig_dom"/>
</dbReference>
<evidence type="ECO:0000313" key="8">
    <source>
        <dbReference type="Proteomes" id="UP001352223"/>
    </source>
</evidence>
<evidence type="ECO:0000256" key="1">
    <source>
        <dbReference type="ARBA" id="ARBA00006432"/>
    </source>
</evidence>
<evidence type="ECO:0000256" key="3">
    <source>
        <dbReference type="ARBA" id="ARBA00022741"/>
    </source>
</evidence>
<dbReference type="EMBL" id="JAOZYB010000081">
    <property type="protein sequence ID" value="MEB3961202.1"/>
    <property type="molecule type" value="Genomic_DNA"/>
</dbReference>
<dbReference type="Pfam" id="PF00501">
    <property type="entry name" value="AMP-binding"/>
    <property type="match status" value="1"/>
</dbReference>
<keyword evidence="3" id="KW-0547">Nucleotide-binding</keyword>
<comment type="similarity">
    <text evidence="1">Belongs to the ATP-dependent AMP-binding enzyme family.</text>
</comment>
<dbReference type="InterPro" id="IPR025110">
    <property type="entry name" value="AMP-bd_C"/>
</dbReference>
<dbReference type="SUPFAM" id="SSF56801">
    <property type="entry name" value="Acetyl-CoA synthetase-like"/>
    <property type="match status" value="1"/>
</dbReference>
<proteinExistence type="inferred from homology"/>
<dbReference type="PANTHER" id="PTHR43605:SF10">
    <property type="entry name" value="ACYL-COA SYNTHETASE MEDIUM CHAIN FAMILY MEMBER 3"/>
    <property type="match status" value="1"/>
</dbReference>
<dbReference type="InterPro" id="IPR045851">
    <property type="entry name" value="AMP-bd_C_sf"/>
</dbReference>
<accession>A0ABU6CAK6</accession>
<dbReference type="Gene3D" id="3.30.300.30">
    <property type="match status" value="1"/>
</dbReference>
<evidence type="ECO:0000313" key="7">
    <source>
        <dbReference type="EMBL" id="MEB3961202.1"/>
    </source>
</evidence>
<feature type="domain" description="AMP-dependent synthetase/ligase" evidence="5">
    <location>
        <begin position="74"/>
        <end position="412"/>
    </location>
</feature>
<keyword evidence="2" id="KW-0436">Ligase</keyword>
<dbReference type="Gene3D" id="3.40.50.12780">
    <property type="entry name" value="N-terminal domain of ligase-like"/>
    <property type="match status" value="1"/>
</dbReference>
<dbReference type="PANTHER" id="PTHR43605">
    <property type="entry name" value="ACYL-COENZYME A SYNTHETASE"/>
    <property type="match status" value="1"/>
</dbReference>
<organism evidence="7 8">
    <name type="scientific">Streptomyces kunmingensis</name>
    <dbReference type="NCBI Taxonomy" id="68225"/>
    <lineage>
        <taxon>Bacteria</taxon>
        <taxon>Bacillati</taxon>
        <taxon>Actinomycetota</taxon>
        <taxon>Actinomycetes</taxon>
        <taxon>Kitasatosporales</taxon>
        <taxon>Streptomycetaceae</taxon>
        <taxon>Streptomyces</taxon>
    </lineage>
</organism>
<dbReference type="Pfam" id="PF13193">
    <property type="entry name" value="AMP-binding_C"/>
    <property type="match status" value="1"/>
</dbReference>
<sequence length="560" mass="61050">MTDTAQHTHRQRTSAYDAFRSARDLLLTHRADHETAHARFRWPRPSHFNWALDWFDVIAHGSTRHALEILQPDGTSDDMSYAELSRESDRTARWLREQGILRGHRVLLALDSRRELWECLLACLKIGAVVVPTYTTLTQAEASDRFHRGHITHVITEDELTPLFPRTGPGRRIALPGNATGWTPYHHRSDAPPEFEPEAPTPASDLAFCYFTSGTTSAPRLVAHTHASYPIGHLSSLYFNGLLPGDRHMNISAPGWAKHSWSSFFVPFTAEATVVVAPAGPTDPEALPATLRDRKIDTFCAPPSTWHALLPHLHTARPALREAVSAGEPLTESVIERFSAAWGIDIRDGYGQTETTALIGTTPGMRRAPGRLGKPLPGYRIVLRGPDGTPGDHGEICLDLATRPVGLMVGYLAEDDSIARFSAEDGLHSTGDIAERGADGRLRILGRVDDVFKCFDHRISPYELEAVIKSHEAVAEAAVIPRPHPVGGHTPHAVVVLRPGHAAVDTTADVLLRYSADRIGPELCPRSVSFAAALPLTASGKVRRSALTAAPDGFSAVGPG</sequence>
<dbReference type="Proteomes" id="UP001352223">
    <property type="component" value="Unassembled WGS sequence"/>
</dbReference>
<gene>
    <name evidence="7" type="ORF">OKJ48_13230</name>
</gene>
<name>A0ABU6CAK6_9ACTN</name>
<keyword evidence="8" id="KW-1185">Reference proteome</keyword>
<keyword evidence="4" id="KW-0067">ATP-binding</keyword>
<evidence type="ECO:0000259" key="5">
    <source>
        <dbReference type="Pfam" id="PF00501"/>
    </source>
</evidence>
<feature type="domain" description="AMP-binding enzyme C-terminal" evidence="6">
    <location>
        <begin position="463"/>
        <end position="541"/>
    </location>
</feature>
<evidence type="ECO:0000256" key="4">
    <source>
        <dbReference type="ARBA" id="ARBA00022840"/>
    </source>
</evidence>
<evidence type="ECO:0000259" key="6">
    <source>
        <dbReference type="Pfam" id="PF13193"/>
    </source>
</evidence>
<reference evidence="7 8" key="1">
    <citation type="submission" date="2022-10" db="EMBL/GenBank/DDBJ databases">
        <authorList>
            <person name="Xie J."/>
            <person name="Shen N."/>
        </authorList>
    </citation>
    <scope>NUCLEOTIDE SEQUENCE [LARGE SCALE GENOMIC DNA]</scope>
    <source>
        <strain evidence="7 8">DSM 41681</strain>
    </source>
</reference>
<evidence type="ECO:0000256" key="2">
    <source>
        <dbReference type="ARBA" id="ARBA00022598"/>
    </source>
</evidence>
<protein>
    <submittedName>
        <fullName evidence="7">AMP-binding protein</fullName>
    </submittedName>
</protein>
<comment type="caution">
    <text evidence="7">The sequence shown here is derived from an EMBL/GenBank/DDBJ whole genome shotgun (WGS) entry which is preliminary data.</text>
</comment>
<dbReference type="RefSeq" id="WP_324768441.1">
    <property type="nucleotide sequence ID" value="NZ_BAAATS010000062.1"/>
</dbReference>